<feature type="compositionally biased region" description="Basic residues" evidence="1">
    <location>
        <begin position="175"/>
        <end position="187"/>
    </location>
</feature>
<feature type="compositionally biased region" description="Polar residues" evidence="1">
    <location>
        <begin position="162"/>
        <end position="174"/>
    </location>
</feature>
<sequence length="187" mass="21581">MPKQKQYPFDVDQSVRIEELNRDTTIGIGNKSCQYSFRVSRKTKRFFNEYFRKHGQPRYCAPIVFSAVVIVALRKTKENITSIVIDTEYTGYEKLIHVAVSNAFPEAVIDIRRIGKLSPAHQAAYGAHLGKKKNVSVLHRNEIEKVVLMIRKQKDGWRTASPGMNQDSQAQNQPVKKKYTKKRRKSK</sequence>
<name>A0A1G1WZH2_9BACT</name>
<gene>
    <name evidence="2" type="ORF">A3D99_01570</name>
</gene>
<proteinExistence type="predicted"/>
<dbReference type="AlphaFoldDB" id="A0A1G1WZH2"/>
<dbReference type="Proteomes" id="UP000177528">
    <property type="component" value="Unassembled WGS sequence"/>
</dbReference>
<dbReference type="EMBL" id="MHHR01000033">
    <property type="protein sequence ID" value="OGY33129.1"/>
    <property type="molecule type" value="Genomic_DNA"/>
</dbReference>
<organism evidence="2 3">
    <name type="scientific">Candidatus Andersenbacteria bacterium RIFCSPHIGHO2_12_FULL_45_11</name>
    <dbReference type="NCBI Taxonomy" id="1797281"/>
    <lineage>
        <taxon>Bacteria</taxon>
        <taxon>Candidatus Anderseniibacteriota</taxon>
    </lineage>
</organism>
<comment type="caution">
    <text evidence="2">The sequence shown here is derived from an EMBL/GenBank/DDBJ whole genome shotgun (WGS) entry which is preliminary data.</text>
</comment>
<evidence type="ECO:0000313" key="2">
    <source>
        <dbReference type="EMBL" id="OGY33129.1"/>
    </source>
</evidence>
<accession>A0A1G1WZH2</accession>
<reference evidence="2 3" key="1">
    <citation type="journal article" date="2016" name="Nat. Commun.">
        <title>Thousands of microbial genomes shed light on interconnected biogeochemical processes in an aquifer system.</title>
        <authorList>
            <person name="Anantharaman K."/>
            <person name="Brown C.T."/>
            <person name="Hug L.A."/>
            <person name="Sharon I."/>
            <person name="Castelle C.J."/>
            <person name="Probst A.J."/>
            <person name="Thomas B.C."/>
            <person name="Singh A."/>
            <person name="Wilkins M.J."/>
            <person name="Karaoz U."/>
            <person name="Brodie E.L."/>
            <person name="Williams K.H."/>
            <person name="Hubbard S.S."/>
            <person name="Banfield J.F."/>
        </authorList>
    </citation>
    <scope>NUCLEOTIDE SEQUENCE [LARGE SCALE GENOMIC DNA]</scope>
</reference>
<evidence type="ECO:0000256" key="1">
    <source>
        <dbReference type="SAM" id="MobiDB-lite"/>
    </source>
</evidence>
<protein>
    <submittedName>
        <fullName evidence="2">Uncharacterized protein</fullName>
    </submittedName>
</protein>
<feature type="region of interest" description="Disordered" evidence="1">
    <location>
        <begin position="157"/>
        <end position="187"/>
    </location>
</feature>
<evidence type="ECO:0000313" key="3">
    <source>
        <dbReference type="Proteomes" id="UP000177528"/>
    </source>
</evidence>